<evidence type="ECO:0000313" key="2">
    <source>
        <dbReference type="Proteomes" id="UP001259832"/>
    </source>
</evidence>
<dbReference type="AlphaFoldDB" id="A0AAD9GLE0"/>
<name>A0AAD9GLE0_9STRA</name>
<organism evidence="1 2">
    <name type="scientific">Phytophthora citrophthora</name>
    <dbReference type="NCBI Taxonomy" id="4793"/>
    <lineage>
        <taxon>Eukaryota</taxon>
        <taxon>Sar</taxon>
        <taxon>Stramenopiles</taxon>
        <taxon>Oomycota</taxon>
        <taxon>Peronosporomycetes</taxon>
        <taxon>Peronosporales</taxon>
        <taxon>Peronosporaceae</taxon>
        <taxon>Phytophthora</taxon>
    </lineage>
</organism>
<reference evidence="1" key="1">
    <citation type="submission" date="2023-08" db="EMBL/GenBank/DDBJ databases">
        <title>Reference Genome Resource for the Citrus Pathogen Phytophthora citrophthora.</title>
        <authorList>
            <person name="Moller H."/>
            <person name="Coetzee B."/>
            <person name="Rose L.J."/>
            <person name="Van Niekerk J.M."/>
        </authorList>
    </citation>
    <scope>NUCLEOTIDE SEQUENCE</scope>
    <source>
        <strain evidence="1">STE-U-9442</strain>
    </source>
</reference>
<proteinExistence type="predicted"/>
<evidence type="ECO:0000313" key="1">
    <source>
        <dbReference type="EMBL" id="KAK1940575.1"/>
    </source>
</evidence>
<protein>
    <submittedName>
        <fullName evidence="1">Uncharacterized protein</fullName>
    </submittedName>
</protein>
<dbReference type="Proteomes" id="UP001259832">
    <property type="component" value="Unassembled WGS sequence"/>
</dbReference>
<dbReference type="PANTHER" id="PTHR40866:SF1">
    <property type="entry name" value="BED-TYPE DOMAIN-CONTAINING PROTEIN"/>
    <property type="match status" value="1"/>
</dbReference>
<dbReference type="PANTHER" id="PTHR40866">
    <property type="entry name" value="BED-TYPE DOMAIN-CONTAINING PROTEIN"/>
    <property type="match status" value="1"/>
</dbReference>
<keyword evidence="2" id="KW-1185">Reference proteome</keyword>
<sequence>MTALCLIKRNATRWTSTFEMLERFLHIEGQAKQIDAVDTIRRPDSERIRSVLPTLAEFKNVMTELQTKGTHIGEVRGIFHLMLEDFSELKDYIGAGAAISHFLKQKSFLWNAEMVSKAMKSRDGEGATIDVLQ</sequence>
<dbReference type="EMBL" id="JASMQC010000014">
    <property type="protein sequence ID" value="KAK1940575.1"/>
    <property type="molecule type" value="Genomic_DNA"/>
</dbReference>
<gene>
    <name evidence="1" type="ORF">P3T76_008026</name>
</gene>
<comment type="caution">
    <text evidence="1">The sequence shown here is derived from an EMBL/GenBank/DDBJ whole genome shotgun (WGS) entry which is preliminary data.</text>
</comment>
<accession>A0AAD9GLE0</accession>